<evidence type="ECO:0000259" key="4">
    <source>
        <dbReference type="PROSITE" id="PS50887"/>
    </source>
</evidence>
<dbReference type="InterPro" id="IPR000160">
    <property type="entry name" value="GGDEF_dom"/>
</dbReference>
<accession>A0A2I1HBT9</accession>
<dbReference type="SMART" id="SM00267">
    <property type="entry name" value="GGDEF"/>
    <property type="match status" value="1"/>
</dbReference>
<dbReference type="CDD" id="cd01949">
    <property type="entry name" value="GGDEF"/>
    <property type="match status" value="1"/>
</dbReference>
<feature type="compositionally biased region" description="Polar residues" evidence="2">
    <location>
        <begin position="160"/>
        <end position="179"/>
    </location>
</feature>
<feature type="region of interest" description="Disordered" evidence="2">
    <location>
        <begin position="77"/>
        <end position="188"/>
    </location>
</feature>
<dbReference type="VEuPathDB" id="FungiDB:RhiirFUN_023995"/>
<evidence type="ECO:0000256" key="1">
    <source>
        <dbReference type="ARBA" id="ARBA00004167"/>
    </source>
</evidence>
<dbReference type="Gene3D" id="1.10.510.10">
    <property type="entry name" value="Transferase(Phosphotransferase) domain 1"/>
    <property type="match status" value="1"/>
</dbReference>
<dbReference type="InterPro" id="IPR029787">
    <property type="entry name" value="Nucleotide_cyclase"/>
</dbReference>
<dbReference type="NCBIfam" id="TIGR00254">
    <property type="entry name" value="GGDEF"/>
    <property type="match status" value="1"/>
</dbReference>
<comment type="subcellular location">
    <subcellularLocation>
        <location evidence="1">Membrane</location>
        <topology evidence="1">Single-pass membrane protein</topology>
    </subcellularLocation>
</comment>
<dbReference type="Pfam" id="PF00990">
    <property type="entry name" value="GGDEF"/>
    <property type="match status" value="1"/>
</dbReference>
<feature type="domain" description="GGDEF" evidence="4">
    <location>
        <begin position="533"/>
        <end position="667"/>
    </location>
</feature>
<keyword evidence="6" id="KW-1185">Reference proteome</keyword>
<gene>
    <name evidence="5" type="ORF">RhiirA4_428170</name>
</gene>
<dbReference type="CDD" id="cd00060">
    <property type="entry name" value="FHA"/>
    <property type="match status" value="1"/>
</dbReference>
<dbReference type="VEuPathDB" id="FungiDB:RhiirA1_464567"/>
<evidence type="ECO:0000313" key="6">
    <source>
        <dbReference type="Proteomes" id="UP000234323"/>
    </source>
</evidence>
<dbReference type="InterPro" id="IPR008984">
    <property type="entry name" value="SMAD_FHA_dom_sf"/>
</dbReference>
<dbReference type="SMART" id="SM00240">
    <property type="entry name" value="FHA"/>
    <property type="match status" value="1"/>
</dbReference>
<dbReference type="Pfam" id="PF00498">
    <property type="entry name" value="FHA"/>
    <property type="match status" value="1"/>
</dbReference>
<sequence length="669" mass="76865">MRRADFFSPNKMEYVLDSGVAIRLVLSGGDESATHRQMQEVNDYLQKNGIIIQRAEIRSKPGEPFQELNGANFISTNVSEDQEDQQNPKTQRDSPLNSMDPQTQRDSPLKSMDPQTRRDSPLNSMDPQTQSDSPLKSMDPQTQSDSPLGSMDPQTRRDSPVNNMDPQTQSDSPLSSMDPQTRRDSPVNNMDTLISHRALKEFNYNDFEHVEVMSNEIKKAYIEPQGRVIIKYIHESDENKYYKKLIREVMNLKDIDQNKNVMRFYGITRGFSPSVSLDYPPDPVEEISDPEDDIYVDSVCPNADYKYNKSSDIYSLGLILWKISSGKIPQKKNKETSVNSTPIDYKELYEGAWNDNSKKRPSIEEVVRSLEDIDINHVYQDSDYIPNVYLGRNNSALKKEACLFIIKGLYQTPYLFLTQNETFIGRIESNHIVIKDQELGKQHAKIKSFQGKVEIFDLGSESGIYVNNKKLEFRASRTLEKDDLIKLGKAVFQYLPAGEYENRVDKLLPICYNTAYLRKSLEIEFKNARENKQNLSLLFFDLDHFGKINKQYSHEAGNYALKELSELIQNKYVRPKDIFARYGGEEFTILLNNTNAMSASETAETIRGFVETHPFIFDKQKFSVTLSIGVSEMDSSVETYPDLLNHAETACRTAKQNGRNRVIIYRHQK</sequence>
<feature type="compositionally biased region" description="Polar residues" evidence="2">
    <location>
        <begin position="77"/>
        <end position="106"/>
    </location>
</feature>
<dbReference type="PANTHER" id="PTHR45138">
    <property type="entry name" value="REGULATORY COMPONENTS OF SENSORY TRANSDUCTION SYSTEM"/>
    <property type="match status" value="1"/>
</dbReference>
<evidence type="ECO:0000256" key="2">
    <source>
        <dbReference type="SAM" id="MobiDB-lite"/>
    </source>
</evidence>
<dbReference type="PROSITE" id="PS50887">
    <property type="entry name" value="GGDEF"/>
    <property type="match status" value="1"/>
</dbReference>
<dbReference type="Gene3D" id="2.60.200.20">
    <property type="match status" value="1"/>
</dbReference>
<organism evidence="5 6">
    <name type="scientific">Rhizophagus irregularis</name>
    <dbReference type="NCBI Taxonomy" id="588596"/>
    <lineage>
        <taxon>Eukaryota</taxon>
        <taxon>Fungi</taxon>
        <taxon>Fungi incertae sedis</taxon>
        <taxon>Mucoromycota</taxon>
        <taxon>Glomeromycotina</taxon>
        <taxon>Glomeromycetes</taxon>
        <taxon>Glomerales</taxon>
        <taxon>Glomeraceae</taxon>
        <taxon>Rhizophagus</taxon>
    </lineage>
</organism>
<reference evidence="5 6" key="1">
    <citation type="submission" date="2015-10" db="EMBL/GenBank/DDBJ databases">
        <title>Genome analyses suggest a sexual origin of heterokaryosis in a supposedly ancient asexual fungus.</title>
        <authorList>
            <person name="Ropars J."/>
            <person name="Sedzielewska K."/>
            <person name="Noel J."/>
            <person name="Charron P."/>
            <person name="Farinelli L."/>
            <person name="Marton T."/>
            <person name="Kruger M."/>
            <person name="Pelin A."/>
            <person name="Brachmann A."/>
            <person name="Corradi N."/>
        </authorList>
    </citation>
    <scope>NUCLEOTIDE SEQUENCE [LARGE SCALE GENOMIC DNA]</scope>
    <source>
        <strain evidence="5 6">A4</strain>
    </source>
</reference>
<dbReference type="SUPFAM" id="SSF49879">
    <property type="entry name" value="SMAD/FHA domain"/>
    <property type="match status" value="1"/>
</dbReference>
<feature type="domain" description="FHA" evidence="3">
    <location>
        <begin position="422"/>
        <end position="471"/>
    </location>
</feature>
<proteinExistence type="predicted"/>
<protein>
    <submittedName>
        <fullName evidence="5">GGDEF-domain-containing protein</fullName>
    </submittedName>
</protein>
<comment type="caution">
    <text evidence="5">The sequence shown here is derived from an EMBL/GenBank/DDBJ whole genome shotgun (WGS) entry which is preliminary data.</text>
</comment>
<name>A0A2I1HBT9_9GLOM</name>
<dbReference type="AlphaFoldDB" id="A0A2I1HBT9"/>
<dbReference type="Gene3D" id="3.30.70.270">
    <property type="match status" value="1"/>
</dbReference>
<dbReference type="PROSITE" id="PS50006">
    <property type="entry name" value="FHA_DOMAIN"/>
    <property type="match status" value="1"/>
</dbReference>
<dbReference type="InterPro" id="IPR043128">
    <property type="entry name" value="Rev_trsase/Diguanyl_cyclase"/>
</dbReference>
<dbReference type="EMBL" id="LLXI01002144">
    <property type="protein sequence ID" value="PKY56329.1"/>
    <property type="molecule type" value="Genomic_DNA"/>
</dbReference>
<dbReference type="InterPro" id="IPR050469">
    <property type="entry name" value="Diguanylate_Cyclase"/>
</dbReference>
<dbReference type="InterPro" id="IPR000253">
    <property type="entry name" value="FHA_dom"/>
</dbReference>
<dbReference type="GO" id="GO:0005886">
    <property type="term" value="C:plasma membrane"/>
    <property type="evidence" value="ECO:0007669"/>
    <property type="project" value="TreeGrafter"/>
</dbReference>
<dbReference type="VEuPathDB" id="FungiDB:FUN_002927"/>
<evidence type="ECO:0000259" key="3">
    <source>
        <dbReference type="PROSITE" id="PS50006"/>
    </source>
</evidence>
<dbReference type="GO" id="GO:0043709">
    <property type="term" value="P:cell adhesion involved in single-species biofilm formation"/>
    <property type="evidence" value="ECO:0007669"/>
    <property type="project" value="TreeGrafter"/>
</dbReference>
<evidence type="ECO:0000313" key="5">
    <source>
        <dbReference type="EMBL" id="PKY56329.1"/>
    </source>
</evidence>
<feature type="compositionally biased region" description="Polar residues" evidence="2">
    <location>
        <begin position="121"/>
        <end position="147"/>
    </location>
</feature>
<dbReference type="SUPFAM" id="SSF56112">
    <property type="entry name" value="Protein kinase-like (PK-like)"/>
    <property type="match status" value="1"/>
</dbReference>
<dbReference type="Proteomes" id="UP000234323">
    <property type="component" value="Unassembled WGS sequence"/>
</dbReference>
<dbReference type="GO" id="GO:0052621">
    <property type="term" value="F:diguanylate cyclase activity"/>
    <property type="evidence" value="ECO:0007669"/>
    <property type="project" value="TreeGrafter"/>
</dbReference>
<dbReference type="InterPro" id="IPR011009">
    <property type="entry name" value="Kinase-like_dom_sf"/>
</dbReference>
<dbReference type="SUPFAM" id="SSF55073">
    <property type="entry name" value="Nucleotide cyclase"/>
    <property type="match status" value="1"/>
</dbReference>
<dbReference type="PANTHER" id="PTHR45138:SF9">
    <property type="entry name" value="DIGUANYLATE CYCLASE DGCM-RELATED"/>
    <property type="match status" value="1"/>
</dbReference>